<name>A0AAV5TVB3_9BILA</name>
<dbReference type="Proteomes" id="UP001432027">
    <property type="component" value="Unassembled WGS sequence"/>
</dbReference>
<reference evidence="1" key="1">
    <citation type="submission" date="2023-10" db="EMBL/GenBank/DDBJ databases">
        <title>Genome assembly of Pristionchus species.</title>
        <authorList>
            <person name="Yoshida K."/>
            <person name="Sommer R.J."/>
        </authorList>
    </citation>
    <scope>NUCLEOTIDE SEQUENCE</scope>
    <source>
        <strain evidence="1">RS0144</strain>
    </source>
</reference>
<organism evidence="1 2">
    <name type="scientific">Pristionchus entomophagus</name>
    <dbReference type="NCBI Taxonomy" id="358040"/>
    <lineage>
        <taxon>Eukaryota</taxon>
        <taxon>Metazoa</taxon>
        <taxon>Ecdysozoa</taxon>
        <taxon>Nematoda</taxon>
        <taxon>Chromadorea</taxon>
        <taxon>Rhabditida</taxon>
        <taxon>Rhabditina</taxon>
        <taxon>Diplogasteromorpha</taxon>
        <taxon>Diplogasteroidea</taxon>
        <taxon>Neodiplogasteridae</taxon>
        <taxon>Pristionchus</taxon>
    </lineage>
</organism>
<keyword evidence="2" id="KW-1185">Reference proteome</keyword>
<evidence type="ECO:0000313" key="2">
    <source>
        <dbReference type="Proteomes" id="UP001432027"/>
    </source>
</evidence>
<dbReference type="AlphaFoldDB" id="A0AAV5TVB3"/>
<sequence>MVSYRVTEREVAALFKEVLKLVPAFDTNFFMSDAAGALFNGFKKALPHSNATRLICMWHWKKEEFSCEHIDVQRILPQSAETQVVAEERKCTC</sequence>
<evidence type="ECO:0008006" key="3">
    <source>
        <dbReference type="Google" id="ProtNLM"/>
    </source>
</evidence>
<evidence type="ECO:0000313" key="1">
    <source>
        <dbReference type="EMBL" id="GMS98205.1"/>
    </source>
</evidence>
<accession>A0AAV5TVB3</accession>
<gene>
    <name evidence="1" type="ORF">PENTCL1PPCAC_20380</name>
</gene>
<comment type="caution">
    <text evidence="1">The sequence shown here is derived from an EMBL/GenBank/DDBJ whole genome shotgun (WGS) entry which is preliminary data.</text>
</comment>
<dbReference type="EMBL" id="BTSX01000005">
    <property type="protein sequence ID" value="GMS98205.1"/>
    <property type="molecule type" value="Genomic_DNA"/>
</dbReference>
<protein>
    <recommendedName>
        <fullName evidence="3">MULE transposase domain-containing protein</fullName>
    </recommendedName>
</protein>
<proteinExistence type="predicted"/>